<dbReference type="Gene3D" id="3.30.428.10">
    <property type="entry name" value="HIT-like"/>
    <property type="match status" value="1"/>
</dbReference>
<name>A0A8J2VK36_9BACL</name>
<evidence type="ECO:0000259" key="2">
    <source>
        <dbReference type="Pfam" id="PF20956"/>
    </source>
</evidence>
<dbReference type="AlphaFoldDB" id="A0A8J2VK36"/>
<dbReference type="EMBL" id="BMHQ01000012">
    <property type="protein sequence ID" value="GGE26234.1"/>
    <property type="molecule type" value="Genomic_DNA"/>
</dbReference>
<keyword evidence="4" id="KW-1185">Reference proteome</keyword>
<dbReference type="Proteomes" id="UP000625210">
    <property type="component" value="Unassembled WGS sequence"/>
</dbReference>
<dbReference type="Pfam" id="PF20956">
    <property type="entry name" value="DUF4931_C"/>
    <property type="match status" value="1"/>
</dbReference>
<feature type="domain" description="DUF4931" evidence="1">
    <location>
        <begin position="8"/>
        <end position="131"/>
    </location>
</feature>
<gene>
    <name evidence="3" type="ORF">GCM10011571_30500</name>
</gene>
<dbReference type="InterPro" id="IPR049285">
    <property type="entry name" value="DUF4931_C"/>
</dbReference>
<dbReference type="Pfam" id="PF16285">
    <property type="entry name" value="DUF4931_N"/>
    <property type="match status" value="1"/>
</dbReference>
<accession>A0A8J2VK36</accession>
<dbReference type="RefSeq" id="WP_188648749.1">
    <property type="nucleotide sequence ID" value="NZ_BMHQ01000012.1"/>
</dbReference>
<reference evidence="3" key="1">
    <citation type="journal article" date="2014" name="Int. J. Syst. Evol. Microbiol.">
        <title>Complete genome sequence of Corynebacterium casei LMG S-19264T (=DSM 44701T), isolated from a smear-ripened cheese.</title>
        <authorList>
            <consortium name="US DOE Joint Genome Institute (JGI-PGF)"/>
            <person name="Walter F."/>
            <person name="Albersmeier A."/>
            <person name="Kalinowski J."/>
            <person name="Ruckert C."/>
        </authorList>
    </citation>
    <scope>NUCLEOTIDE SEQUENCE</scope>
    <source>
        <strain evidence="3">CGMCC 1.15179</strain>
    </source>
</reference>
<dbReference type="InterPro" id="IPR046322">
    <property type="entry name" value="DUF4931"/>
</dbReference>
<dbReference type="SUPFAM" id="SSF54197">
    <property type="entry name" value="HIT-like"/>
    <property type="match status" value="1"/>
</dbReference>
<proteinExistence type="predicted"/>
<evidence type="ECO:0000313" key="3">
    <source>
        <dbReference type="EMBL" id="GGE26234.1"/>
    </source>
</evidence>
<sequence length="269" mass="31176">MDDTLLTFQTHIGKQKPETIRNRNNPCPFCQPQITEQLIEQDGPILWVENKYPVLKDTCQTVLIETDQCDSELSLYEKAHLHRLFRFGIRRWLDMEQSGEYRSVIYLKNHGPLSGGTIAHPHSQIIGLKHVDCMHQVRPEHFMGIQIDSRQEMEFNVSTHPRSGFVELNASAPAGEEPAWTDLADYVQIAAHFVLNHYHAACTSYNLFFYHIDDRIWAKIIPRFVTSPMYIGYSIAQVADHVMEIAGKVRELYFREGSDWMTRRETADV</sequence>
<evidence type="ECO:0000259" key="1">
    <source>
        <dbReference type="Pfam" id="PF16285"/>
    </source>
</evidence>
<dbReference type="InterPro" id="IPR036265">
    <property type="entry name" value="HIT-like_sf"/>
</dbReference>
<evidence type="ECO:0000313" key="4">
    <source>
        <dbReference type="Proteomes" id="UP000625210"/>
    </source>
</evidence>
<organism evidence="3 4">
    <name type="scientific">Marinithermofilum abyssi</name>
    <dbReference type="NCBI Taxonomy" id="1571185"/>
    <lineage>
        <taxon>Bacteria</taxon>
        <taxon>Bacillati</taxon>
        <taxon>Bacillota</taxon>
        <taxon>Bacilli</taxon>
        <taxon>Bacillales</taxon>
        <taxon>Thermoactinomycetaceae</taxon>
        <taxon>Marinithermofilum</taxon>
    </lineage>
</organism>
<feature type="domain" description="DUF4931" evidence="2">
    <location>
        <begin position="135"/>
        <end position="254"/>
    </location>
</feature>
<protein>
    <submittedName>
        <fullName evidence="3">DUF4931 domain-containing protein</fullName>
    </submittedName>
</protein>
<comment type="caution">
    <text evidence="3">The sequence shown here is derived from an EMBL/GenBank/DDBJ whole genome shotgun (WGS) entry which is preliminary data.</text>
</comment>
<reference evidence="3" key="2">
    <citation type="submission" date="2020-09" db="EMBL/GenBank/DDBJ databases">
        <authorList>
            <person name="Sun Q."/>
            <person name="Zhou Y."/>
        </authorList>
    </citation>
    <scope>NUCLEOTIDE SEQUENCE</scope>
    <source>
        <strain evidence="3">CGMCC 1.15179</strain>
    </source>
</reference>